<comment type="caution">
    <text evidence="1">The sequence shown here is derived from an EMBL/GenBank/DDBJ whole genome shotgun (WGS) entry which is preliminary data.</text>
</comment>
<proteinExistence type="predicted"/>
<evidence type="ECO:0000313" key="2">
    <source>
        <dbReference type="Proteomes" id="UP001153331"/>
    </source>
</evidence>
<keyword evidence="2" id="KW-1185">Reference proteome</keyword>
<sequence length="480" mass="47784">MVACGGTGVSRGTEASGIGGADADSSSDGEGARSVGPGSRPLDPRILLTAPTGTSAPGGEMTVGSSDGLGAASVIAIEGSAAGDSKELTTCGSIEGSRTGGSDADSNSGGDADSNSDGRGAKKVGFGRLCDPRGQRGAPPPSWKAPKGSSGSVTSIVGSDAADTREMLDPCVGAGVSTTGGSNVGSSIGGENAVMVDLEDGSNTGGGLDRPCGPGNSAIAHQGESPNWNAPNDCSDSSLSDEGKGTEVCRVDDGRICFDVGLVGVIHMYAGDDATVKLVAATSGGRGFAPTSRALKAFQPSSPEEDGLGIGDDQRSRDRSEFSSEKASGVTKLGKVGVGMDRYVTDDGSGTVLMAGGVGSTSDNTTGVTEDRVGIDKATIDCTLEGEFKVKTEESAATVLDGGWTKTDSGTATVDRLGIVATDDKIVREAGSKMEAEEIEDMTETRTEGNPTVGNTCKIVNAGKTELEGVGRAASGRGFP</sequence>
<name>A0ACC2IUX2_9PLEO</name>
<reference evidence="1" key="1">
    <citation type="submission" date="2022-11" db="EMBL/GenBank/DDBJ databases">
        <title>Genome Sequence of Boeremia exigua.</title>
        <authorList>
            <person name="Buettner E."/>
        </authorList>
    </citation>
    <scope>NUCLEOTIDE SEQUENCE</scope>
    <source>
        <strain evidence="1">CU02</strain>
    </source>
</reference>
<gene>
    <name evidence="1" type="ORF">OPT61_g143</name>
</gene>
<protein>
    <submittedName>
        <fullName evidence="1">Uncharacterized protein</fullName>
    </submittedName>
</protein>
<organism evidence="1 2">
    <name type="scientific">Boeremia exigua</name>
    <dbReference type="NCBI Taxonomy" id="749465"/>
    <lineage>
        <taxon>Eukaryota</taxon>
        <taxon>Fungi</taxon>
        <taxon>Dikarya</taxon>
        <taxon>Ascomycota</taxon>
        <taxon>Pezizomycotina</taxon>
        <taxon>Dothideomycetes</taxon>
        <taxon>Pleosporomycetidae</taxon>
        <taxon>Pleosporales</taxon>
        <taxon>Pleosporineae</taxon>
        <taxon>Didymellaceae</taxon>
        <taxon>Boeremia</taxon>
    </lineage>
</organism>
<dbReference type="Proteomes" id="UP001153331">
    <property type="component" value="Unassembled WGS sequence"/>
</dbReference>
<accession>A0ACC2IUX2</accession>
<dbReference type="EMBL" id="JAPHNI010000004">
    <property type="protein sequence ID" value="KAJ8118998.1"/>
    <property type="molecule type" value="Genomic_DNA"/>
</dbReference>
<evidence type="ECO:0000313" key="1">
    <source>
        <dbReference type="EMBL" id="KAJ8118998.1"/>
    </source>
</evidence>